<evidence type="ECO:0000256" key="5">
    <source>
        <dbReference type="ARBA" id="ARBA00017477"/>
    </source>
</evidence>
<evidence type="ECO:0000256" key="16">
    <source>
        <dbReference type="ARBA" id="ARBA00023128"/>
    </source>
</evidence>
<dbReference type="Gene3D" id="3.30.160.60">
    <property type="entry name" value="Classic Zinc Finger"/>
    <property type="match status" value="1"/>
</dbReference>
<evidence type="ECO:0000259" key="21">
    <source>
        <dbReference type="PROSITE" id="PS00028"/>
    </source>
</evidence>
<dbReference type="HAMAP" id="MF_00185">
    <property type="entry name" value="IPP_trans"/>
    <property type="match status" value="1"/>
</dbReference>
<gene>
    <name evidence="22" type="ORF">EOD39_18910</name>
</gene>
<keyword evidence="13" id="KW-0862">Zinc</keyword>
<evidence type="ECO:0000256" key="3">
    <source>
        <dbReference type="ARBA" id="ARBA00005842"/>
    </source>
</evidence>
<dbReference type="Proteomes" id="UP000289886">
    <property type="component" value="Unassembled WGS sequence"/>
</dbReference>
<accession>A0A444UZI3</accession>
<dbReference type="EC" id="2.5.1.75" evidence="4"/>
<reference evidence="22 23" key="1">
    <citation type="submission" date="2019-01" db="EMBL/GenBank/DDBJ databases">
        <title>Draft Genome and Complete Hox-Cluster Characterization of the Sterlet Sturgeon (Acipenser ruthenus).</title>
        <authorList>
            <person name="Wei Q."/>
        </authorList>
    </citation>
    <scope>NUCLEOTIDE SEQUENCE [LARGE SCALE GENOMIC DNA]</scope>
    <source>
        <strain evidence="22">WHYD16114868_AA</strain>
        <tissue evidence="22">Blood</tissue>
    </source>
</reference>
<evidence type="ECO:0000256" key="4">
    <source>
        <dbReference type="ARBA" id="ARBA00012665"/>
    </source>
</evidence>
<evidence type="ECO:0000256" key="10">
    <source>
        <dbReference type="ARBA" id="ARBA00022723"/>
    </source>
</evidence>
<keyword evidence="6" id="KW-0963">Cytoplasm</keyword>
<feature type="compositionally biased region" description="Basic and acidic residues" evidence="20">
    <location>
        <begin position="146"/>
        <end position="168"/>
    </location>
</feature>
<dbReference type="SUPFAM" id="SSF52540">
    <property type="entry name" value="P-loop containing nucleoside triphosphate hydrolases"/>
    <property type="match status" value="1"/>
</dbReference>
<comment type="function">
    <text evidence="19">Catalyzes the transfer of a dimethylallyl group onto the adenine at position 37 of both cytosolic and mitochondrial tRNAs, leading to the formation of N6-(dimethylallyl)adenosine (i6A37). Mediates modification of a limited subset of tRNAs: tRNA(Ser)(AGA), tRNA(Ser)(CGA), tRNA(Ser)(UGA), as well as partial modification of the selenocysteine tRNA(Ser)(UCA). TRIT1 is therefore required for selenoprotein expression.</text>
</comment>
<dbReference type="InterPro" id="IPR022755">
    <property type="entry name" value="Znf_C2H2_jaz"/>
</dbReference>
<dbReference type="GO" id="GO:0005739">
    <property type="term" value="C:mitochondrion"/>
    <property type="evidence" value="ECO:0007669"/>
    <property type="project" value="UniProtKB-SubCell"/>
</dbReference>
<proteinExistence type="inferred from homology"/>
<evidence type="ECO:0000256" key="19">
    <source>
        <dbReference type="ARBA" id="ARBA00057810"/>
    </source>
</evidence>
<evidence type="ECO:0000256" key="7">
    <source>
        <dbReference type="ARBA" id="ARBA00022553"/>
    </source>
</evidence>
<dbReference type="InterPro" id="IPR036236">
    <property type="entry name" value="Znf_C2H2_sf"/>
</dbReference>
<dbReference type="SUPFAM" id="SSF57667">
    <property type="entry name" value="beta-beta-alpha zinc fingers"/>
    <property type="match status" value="1"/>
</dbReference>
<evidence type="ECO:0000256" key="20">
    <source>
        <dbReference type="SAM" id="MobiDB-lite"/>
    </source>
</evidence>
<evidence type="ECO:0000256" key="17">
    <source>
        <dbReference type="ARBA" id="ARBA00030893"/>
    </source>
</evidence>
<feature type="region of interest" description="Disordered" evidence="20">
    <location>
        <begin position="126"/>
        <end position="168"/>
    </location>
</feature>
<dbReference type="InterPro" id="IPR003604">
    <property type="entry name" value="Matrin/U1-like-C_Znf_C2H2"/>
</dbReference>
<evidence type="ECO:0000256" key="18">
    <source>
        <dbReference type="ARBA" id="ARBA00049563"/>
    </source>
</evidence>
<dbReference type="PROSITE" id="PS00028">
    <property type="entry name" value="ZINC_FINGER_C2H2_1"/>
    <property type="match status" value="1"/>
</dbReference>
<evidence type="ECO:0000256" key="1">
    <source>
        <dbReference type="ARBA" id="ARBA00004173"/>
    </source>
</evidence>
<keyword evidence="8 22" id="KW-0808">Transferase</keyword>
<comment type="subcellular location">
    <subcellularLocation>
        <location evidence="2">Cytoplasm</location>
    </subcellularLocation>
    <subcellularLocation>
        <location evidence="1">Mitochondrion</location>
    </subcellularLocation>
</comment>
<keyword evidence="15" id="KW-0809">Transit peptide</keyword>
<evidence type="ECO:0000256" key="14">
    <source>
        <dbReference type="ARBA" id="ARBA00022840"/>
    </source>
</evidence>
<dbReference type="InterPro" id="IPR018022">
    <property type="entry name" value="IPT"/>
</dbReference>
<keyword evidence="12" id="KW-0863">Zinc-finger</keyword>
<dbReference type="GO" id="GO:0052381">
    <property type="term" value="F:tRNA dimethylallyltransferase activity"/>
    <property type="evidence" value="ECO:0007669"/>
    <property type="project" value="UniProtKB-EC"/>
</dbReference>
<comment type="catalytic activity">
    <reaction evidence="18">
        <text>adenosine(37) in tRNA + dimethylallyl diphosphate = N(6)-dimethylallyladenosine(37) in tRNA + diphosphate</text>
        <dbReference type="Rhea" id="RHEA:26482"/>
        <dbReference type="Rhea" id="RHEA-COMP:10162"/>
        <dbReference type="Rhea" id="RHEA-COMP:10375"/>
        <dbReference type="ChEBI" id="CHEBI:33019"/>
        <dbReference type="ChEBI" id="CHEBI:57623"/>
        <dbReference type="ChEBI" id="CHEBI:74411"/>
        <dbReference type="ChEBI" id="CHEBI:74415"/>
        <dbReference type="EC" id="2.5.1.75"/>
    </reaction>
</comment>
<comment type="caution">
    <text evidence="22">The sequence shown here is derived from an EMBL/GenBank/DDBJ whole genome shotgun (WGS) entry which is preliminary data.</text>
</comment>
<dbReference type="AlphaFoldDB" id="A0A444UZI3"/>
<feature type="region of interest" description="Disordered" evidence="20">
    <location>
        <begin position="435"/>
        <end position="468"/>
    </location>
</feature>
<keyword evidence="14" id="KW-0067">ATP-binding</keyword>
<comment type="similarity">
    <text evidence="3">Belongs to the IPP transferase family.</text>
</comment>
<keyword evidence="10" id="KW-0479">Metal-binding</keyword>
<evidence type="ECO:0000256" key="11">
    <source>
        <dbReference type="ARBA" id="ARBA00022741"/>
    </source>
</evidence>
<keyword evidence="9" id="KW-0819">tRNA processing</keyword>
<evidence type="ECO:0000256" key="2">
    <source>
        <dbReference type="ARBA" id="ARBA00004496"/>
    </source>
</evidence>
<dbReference type="InterPro" id="IPR039657">
    <property type="entry name" value="Dimethylallyltransferase"/>
</dbReference>
<evidence type="ECO:0000313" key="22">
    <source>
        <dbReference type="EMBL" id="RXM93591.1"/>
    </source>
</evidence>
<dbReference type="InterPro" id="IPR027417">
    <property type="entry name" value="P-loop_NTPase"/>
</dbReference>
<dbReference type="Gene3D" id="1.10.20.140">
    <property type="match status" value="1"/>
</dbReference>
<sequence>MAAAAAVHHTLKQSVLPPLVVILGATGTGKSKLAIEIGRRLRGEIISADSMQVYKGLDIITNKVTSEEQALCKHHMISFVDPLVTTYTIVDFRNKALSLISFKLGLYLEVTALYVQPAALATTLTTPDSALQEGGSDGEGDGEGGGEGRRGDSPSRKAELEKLDGQELHRRLTEVDPEMAAMLHPHDKRKMARSLQVFQDTGIPHSKLLKEQRKQAGGGGLGGPLRFHNSCIFWLHADLEALDERLDKRVDEMLSAGLIEELREFHNRFNEQKIQNDSQDYQHGIFQSIGFKEFHEYLTVDCSALEDSREKLLRKGVEALKQATKRYARKQNKWIRNRFLNRPGLNVPPVYRLDVSDVSHWDETVLNPAMQILLSLIKGEPPTAQPLRMTSEGNRNKRSRHTCDLCDKVIIGDMEWTAHLKSKNHLHHVKKKMKLESTGAPQSNAGGWAPSPVCQPLESPTAPQKERTQLLLPSSSEMPSETQQPVCGQGKRLDVSDVSHWDETVLNPAMQILLSLIKGEPPTAQPLRMTSEGNRNKRSRHTCDLCDKVIIGDMEWTGEG</sequence>
<dbReference type="Pfam" id="PF01715">
    <property type="entry name" value="IPPT"/>
    <property type="match status" value="1"/>
</dbReference>
<feature type="domain" description="C2H2-type" evidence="21">
    <location>
        <begin position="403"/>
        <end position="425"/>
    </location>
</feature>
<dbReference type="Gene3D" id="3.40.50.300">
    <property type="entry name" value="P-loop containing nucleotide triphosphate hydrolases"/>
    <property type="match status" value="1"/>
</dbReference>
<evidence type="ECO:0000256" key="9">
    <source>
        <dbReference type="ARBA" id="ARBA00022694"/>
    </source>
</evidence>
<evidence type="ECO:0000256" key="8">
    <source>
        <dbReference type="ARBA" id="ARBA00022679"/>
    </source>
</evidence>
<dbReference type="InterPro" id="IPR013087">
    <property type="entry name" value="Znf_C2H2_type"/>
</dbReference>
<evidence type="ECO:0000256" key="12">
    <source>
        <dbReference type="ARBA" id="ARBA00022771"/>
    </source>
</evidence>
<protein>
    <recommendedName>
        <fullName evidence="5">tRNA dimethylallyltransferase</fullName>
        <ecNumber evidence="4">2.5.1.75</ecNumber>
    </recommendedName>
    <alternativeName>
        <fullName evidence="17">Isopentenyl-diphosphate:tRNA isopentenyltransferase</fullName>
    </alternativeName>
</protein>
<dbReference type="GO" id="GO:0006400">
    <property type="term" value="P:tRNA modification"/>
    <property type="evidence" value="ECO:0007669"/>
    <property type="project" value="TreeGrafter"/>
</dbReference>
<evidence type="ECO:0000256" key="6">
    <source>
        <dbReference type="ARBA" id="ARBA00022490"/>
    </source>
</evidence>
<dbReference type="PANTHER" id="PTHR11088">
    <property type="entry name" value="TRNA DIMETHYLALLYLTRANSFERASE"/>
    <property type="match status" value="1"/>
</dbReference>
<name>A0A444UZI3_ACIRT</name>
<organism evidence="22 23">
    <name type="scientific">Acipenser ruthenus</name>
    <name type="common">Sterlet sturgeon</name>
    <dbReference type="NCBI Taxonomy" id="7906"/>
    <lineage>
        <taxon>Eukaryota</taxon>
        <taxon>Metazoa</taxon>
        <taxon>Chordata</taxon>
        <taxon>Craniata</taxon>
        <taxon>Vertebrata</taxon>
        <taxon>Euteleostomi</taxon>
        <taxon>Actinopterygii</taxon>
        <taxon>Chondrostei</taxon>
        <taxon>Acipenseriformes</taxon>
        <taxon>Acipenseridae</taxon>
        <taxon>Acipenser</taxon>
    </lineage>
</organism>
<keyword evidence="7" id="KW-0597">Phosphoprotein</keyword>
<dbReference type="EMBL" id="SCEB01004368">
    <property type="protein sequence ID" value="RXM93591.1"/>
    <property type="molecule type" value="Genomic_DNA"/>
</dbReference>
<dbReference type="Pfam" id="PF12171">
    <property type="entry name" value="zf-C2H2_jaz"/>
    <property type="match status" value="1"/>
</dbReference>
<dbReference type="FunFam" id="1.10.20.140:FF:000002">
    <property type="entry name" value="tRNA dimethylallyltransferase, mitochondrial"/>
    <property type="match status" value="1"/>
</dbReference>
<evidence type="ECO:0000256" key="15">
    <source>
        <dbReference type="ARBA" id="ARBA00022946"/>
    </source>
</evidence>
<dbReference type="GO" id="GO:0008270">
    <property type="term" value="F:zinc ion binding"/>
    <property type="evidence" value="ECO:0007669"/>
    <property type="project" value="UniProtKB-KW"/>
</dbReference>
<dbReference type="SMART" id="SM00451">
    <property type="entry name" value="ZnF_U1"/>
    <property type="match status" value="1"/>
</dbReference>
<keyword evidence="23" id="KW-1185">Reference proteome</keyword>
<evidence type="ECO:0000313" key="23">
    <source>
        <dbReference type="Proteomes" id="UP000289886"/>
    </source>
</evidence>
<dbReference type="GO" id="GO:0003676">
    <property type="term" value="F:nucleic acid binding"/>
    <property type="evidence" value="ECO:0007669"/>
    <property type="project" value="InterPro"/>
</dbReference>
<keyword evidence="16" id="KW-0496">Mitochondrion</keyword>
<evidence type="ECO:0000256" key="13">
    <source>
        <dbReference type="ARBA" id="ARBA00022833"/>
    </source>
</evidence>
<keyword evidence="11" id="KW-0547">Nucleotide-binding</keyword>
<dbReference type="PANTHER" id="PTHR11088:SF89">
    <property type="entry name" value="TRNA DIMETHYLALLYLTRANSFERASE"/>
    <property type="match status" value="1"/>
</dbReference>
<dbReference type="GO" id="GO:0005524">
    <property type="term" value="F:ATP binding"/>
    <property type="evidence" value="ECO:0007669"/>
    <property type="project" value="UniProtKB-KW"/>
</dbReference>